<dbReference type="STRING" id="1841860.GCA_900157375_02981"/>
<dbReference type="AlphaFoldDB" id="A0A2U3NUF8"/>
<reference evidence="1 2" key="1">
    <citation type="submission" date="2017-01" db="EMBL/GenBank/DDBJ databases">
        <authorList>
            <consortium name="Urmite Genomes"/>
        </authorList>
    </citation>
    <scope>NUCLEOTIDE SEQUENCE [LARGE SCALE GENOMIC DNA]</scope>
    <source>
        <strain evidence="1 2">AB57</strain>
    </source>
</reference>
<dbReference type="OrthoDB" id="7478453at2"/>
<gene>
    <name evidence="1" type="ORF">MRAB57_2978</name>
</gene>
<dbReference type="EMBL" id="FUFA01000004">
    <property type="protein sequence ID" value="SPM35157.1"/>
    <property type="molecule type" value="Genomic_DNA"/>
</dbReference>
<evidence type="ECO:0000313" key="1">
    <source>
        <dbReference type="EMBL" id="SPM35157.1"/>
    </source>
</evidence>
<accession>A0A2U3NUF8</accession>
<dbReference type="RefSeq" id="WP_077079679.1">
    <property type="nucleotide sequence ID" value="NZ_LT721901.1"/>
</dbReference>
<sequence length="100" mass="10132">MTDLSPGKRLRGKVSSTEIIVVRPPAAPVELSCGGQPMTADLAAGAAGASTTENDTVLGKRYVDKETGLEVLCTKAGPGVLSANGRQLTLKAPNALPASD</sequence>
<name>A0A2U3NUF8_9MYCO</name>
<proteinExistence type="predicted"/>
<dbReference type="Proteomes" id="UP000240988">
    <property type="component" value="Unassembled WGS sequence"/>
</dbReference>
<evidence type="ECO:0000313" key="2">
    <source>
        <dbReference type="Proteomes" id="UP000240988"/>
    </source>
</evidence>
<organism evidence="1 2">
    <name type="scientific">Mycobacterium rhizamassiliense</name>
    <dbReference type="NCBI Taxonomy" id="1841860"/>
    <lineage>
        <taxon>Bacteria</taxon>
        <taxon>Bacillati</taxon>
        <taxon>Actinomycetota</taxon>
        <taxon>Actinomycetes</taxon>
        <taxon>Mycobacteriales</taxon>
        <taxon>Mycobacteriaceae</taxon>
        <taxon>Mycobacterium</taxon>
    </lineage>
</organism>
<keyword evidence="2" id="KW-1185">Reference proteome</keyword>
<protein>
    <submittedName>
        <fullName evidence="1">Uncharacterized protein</fullName>
    </submittedName>
</protein>